<comment type="caution">
    <text evidence="8">The sequence shown here is derived from an EMBL/GenBank/DDBJ whole genome shotgun (WGS) entry which is preliminary data.</text>
</comment>
<name>A0A3M2M7L7_9ACTN</name>
<reference evidence="8 9" key="1">
    <citation type="submission" date="2018-10" db="EMBL/GenBank/DDBJ databases">
        <title>Isolation from soil.</title>
        <authorList>
            <person name="Hu J."/>
        </authorList>
    </citation>
    <scope>NUCLEOTIDE SEQUENCE [LARGE SCALE GENOMIC DNA]</scope>
    <source>
        <strain evidence="8 9">NEAU-Ht49</strain>
    </source>
</reference>
<dbReference type="Gene3D" id="1.10.10.10">
    <property type="entry name" value="Winged helix-like DNA-binding domain superfamily/Winged helix DNA-binding domain"/>
    <property type="match status" value="1"/>
</dbReference>
<dbReference type="InterPro" id="IPR013249">
    <property type="entry name" value="RNA_pol_sigma70_r4_t2"/>
</dbReference>
<dbReference type="PANTHER" id="PTHR43133:SF8">
    <property type="entry name" value="RNA POLYMERASE SIGMA FACTOR HI_1459-RELATED"/>
    <property type="match status" value="1"/>
</dbReference>
<evidence type="ECO:0000313" key="9">
    <source>
        <dbReference type="Proteomes" id="UP000282674"/>
    </source>
</evidence>
<dbReference type="AlphaFoldDB" id="A0A3M2M7L7"/>
<dbReference type="GO" id="GO:0016987">
    <property type="term" value="F:sigma factor activity"/>
    <property type="evidence" value="ECO:0007669"/>
    <property type="project" value="UniProtKB-KW"/>
</dbReference>
<dbReference type="GO" id="GO:0003677">
    <property type="term" value="F:DNA binding"/>
    <property type="evidence" value="ECO:0007669"/>
    <property type="project" value="UniProtKB-KW"/>
</dbReference>
<dbReference type="InterPro" id="IPR014284">
    <property type="entry name" value="RNA_pol_sigma-70_dom"/>
</dbReference>
<organism evidence="8 9">
    <name type="scientific">Actinomadura harenae</name>
    <dbReference type="NCBI Taxonomy" id="2483351"/>
    <lineage>
        <taxon>Bacteria</taxon>
        <taxon>Bacillati</taxon>
        <taxon>Actinomycetota</taxon>
        <taxon>Actinomycetes</taxon>
        <taxon>Streptosporangiales</taxon>
        <taxon>Thermomonosporaceae</taxon>
        <taxon>Actinomadura</taxon>
    </lineage>
</organism>
<dbReference type="OrthoDB" id="5518337at2"/>
<dbReference type="InterPro" id="IPR036388">
    <property type="entry name" value="WH-like_DNA-bd_sf"/>
</dbReference>
<dbReference type="NCBIfam" id="TIGR02937">
    <property type="entry name" value="sigma70-ECF"/>
    <property type="match status" value="1"/>
</dbReference>
<comment type="similarity">
    <text evidence="1">Belongs to the sigma-70 factor family. ECF subfamily.</text>
</comment>
<dbReference type="PANTHER" id="PTHR43133">
    <property type="entry name" value="RNA POLYMERASE ECF-TYPE SIGMA FACTO"/>
    <property type="match status" value="1"/>
</dbReference>
<evidence type="ECO:0000259" key="6">
    <source>
        <dbReference type="Pfam" id="PF04542"/>
    </source>
</evidence>
<evidence type="ECO:0000256" key="2">
    <source>
        <dbReference type="ARBA" id="ARBA00023015"/>
    </source>
</evidence>
<dbReference type="InterPro" id="IPR007627">
    <property type="entry name" value="RNA_pol_sigma70_r2"/>
</dbReference>
<keyword evidence="2" id="KW-0805">Transcription regulation</keyword>
<dbReference type="GO" id="GO:0006352">
    <property type="term" value="P:DNA-templated transcription initiation"/>
    <property type="evidence" value="ECO:0007669"/>
    <property type="project" value="InterPro"/>
</dbReference>
<keyword evidence="5" id="KW-0804">Transcription</keyword>
<gene>
    <name evidence="8" type="ORF">EBO15_09660</name>
</gene>
<dbReference type="InterPro" id="IPR013324">
    <property type="entry name" value="RNA_pol_sigma_r3/r4-like"/>
</dbReference>
<keyword evidence="3" id="KW-0731">Sigma factor</keyword>
<evidence type="ECO:0000256" key="5">
    <source>
        <dbReference type="ARBA" id="ARBA00023163"/>
    </source>
</evidence>
<keyword evidence="4" id="KW-0238">DNA-binding</keyword>
<dbReference type="InterPro" id="IPR039425">
    <property type="entry name" value="RNA_pol_sigma-70-like"/>
</dbReference>
<proteinExistence type="inferred from homology"/>
<evidence type="ECO:0000256" key="4">
    <source>
        <dbReference type="ARBA" id="ARBA00023125"/>
    </source>
</evidence>
<dbReference type="Pfam" id="PF04542">
    <property type="entry name" value="Sigma70_r2"/>
    <property type="match status" value="1"/>
</dbReference>
<dbReference type="Pfam" id="PF08281">
    <property type="entry name" value="Sigma70_r4_2"/>
    <property type="match status" value="1"/>
</dbReference>
<dbReference type="CDD" id="cd06171">
    <property type="entry name" value="Sigma70_r4"/>
    <property type="match status" value="1"/>
</dbReference>
<dbReference type="Gene3D" id="1.10.1740.10">
    <property type="match status" value="1"/>
</dbReference>
<feature type="domain" description="RNA polymerase sigma factor 70 region 4 type 2" evidence="7">
    <location>
        <begin position="165"/>
        <end position="213"/>
    </location>
</feature>
<evidence type="ECO:0000256" key="1">
    <source>
        <dbReference type="ARBA" id="ARBA00010641"/>
    </source>
</evidence>
<protein>
    <submittedName>
        <fullName evidence="8">RNA polymerase sigma factor</fullName>
    </submittedName>
</protein>
<dbReference type="EMBL" id="RFFG01000013">
    <property type="protein sequence ID" value="RMI45469.1"/>
    <property type="molecule type" value="Genomic_DNA"/>
</dbReference>
<sequence length="233" mass="25833">MRVSGFGSPRIWWEPFVVGLATTDVLIRSREAEKLSETSRAEVDDASVIGRSRREPEAFAEVFRRHAPDIKRYVTRRLGAEAAEDVVAETFLAAFSQRDGYDMSRPNARPWLFGIATNLMRRHVRTEVRQLHVLQRTGSDPVTASFAERSDERLAAEASGPVLAGALAALPVGHRDALLLVAWGDLSYPEAAQALGVRIGTVRSRINRARKRLRRDLGGVNPTAVVSEELVHE</sequence>
<keyword evidence="9" id="KW-1185">Reference proteome</keyword>
<accession>A0A3M2M7L7</accession>
<feature type="domain" description="RNA polymerase sigma-70 region 2" evidence="6">
    <location>
        <begin position="63"/>
        <end position="129"/>
    </location>
</feature>
<dbReference type="SUPFAM" id="SSF88659">
    <property type="entry name" value="Sigma3 and sigma4 domains of RNA polymerase sigma factors"/>
    <property type="match status" value="1"/>
</dbReference>
<evidence type="ECO:0000313" key="8">
    <source>
        <dbReference type="EMBL" id="RMI45469.1"/>
    </source>
</evidence>
<evidence type="ECO:0000256" key="3">
    <source>
        <dbReference type="ARBA" id="ARBA00023082"/>
    </source>
</evidence>
<dbReference type="Proteomes" id="UP000282674">
    <property type="component" value="Unassembled WGS sequence"/>
</dbReference>
<evidence type="ECO:0000259" key="7">
    <source>
        <dbReference type="Pfam" id="PF08281"/>
    </source>
</evidence>
<dbReference type="InterPro" id="IPR013325">
    <property type="entry name" value="RNA_pol_sigma_r2"/>
</dbReference>
<dbReference type="SUPFAM" id="SSF88946">
    <property type="entry name" value="Sigma2 domain of RNA polymerase sigma factors"/>
    <property type="match status" value="1"/>
</dbReference>